<keyword evidence="1" id="KW-0812">Transmembrane</keyword>
<dbReference type="InterPro" id="IPR012373">
    <property type="entry name" value="Ferrdict_sens_TM"/>
</dbReference>
<organism evidence="4 5">
    <name type="scientific">Chitinophaga agri</name>
    <dbReference type="NCBI Taxonomy" id="2703787"/>
    <lineage>
        <taxon>Bacteria</taxon>
        <taxon>Pseudomonadati</taxon>
        <taxon>Bacteroidota</taxon>
        <taxon>Chitinophagia</taxon>
        <taxon>Chitinophagales</taxon>
        <taxon>Chitinophagaceae</taxon>
        <taxon>Chitinophaga</taxon>
    </lineage>
</organism>
<evidence type="ECO:0000259" key="3">
    <source>
        <dbReference type="Pfam" id="PF16344"/>
    </source>
</evidence>
<dbReference type="RefSeq" id="WP_162330784.1">
    <property type="nucleotide sequence ID" value="NZ_CP048113.1"/>
</dbReference>
<dbReference type="GO" id="GO:0016989">
    <property type="term" value="F:sigma factor antagonist activity"/>
    <property type="evidence" value="ECO:0007669"/>
    <property type="project" value="TreeGrafter"/>
</dbReference>
<dbReference type="Proteomes" id="UP000476411">
    <property type="component" value="Chromosome"/>
</dbReference>
<sequence length="325" mass="36201">MANHPPGSEQLVAYFEGNITDAATRAAIESYIAADTEPQKIEAAMQQAWKNLPEPAIPAAPADWDKFRMIAGIRQPKTGFIRPMLAAAATLLLLASLGTFYFISHSMQPAQAIVWQEVSAGPRELRKVQLADGSTLTLFPGSVIRYNNLYNEKTREIRLQGRAYFDVAAVANKPFLVTTGHYTTQVLGTSFDIAERTEEKTIRIVLVSGKVRLLNGRRQPVSDLQPNQQLTLHTGNAQYNILPVAAQSTISWTSGRLSYDQVTLEEVCRELAAWYGTTIKIQRKDLGTKRITADFERMPLPTVMHILSETAGFTYREVADKIELY</sequence>
<keyword evidence="1" id="KW-1133">Transmembrane helix</keyword>
<evidence type="ECO:0000313" key="5">
    <source>
        <dbReference type="Proteomes" id="UP000476411"/>
    </source>
</evidence>
<feature type="domain" description="Protein FecR C-terminal" evidence="3">
    <location>
        <begin position="257"/>
        <end position="321"/>
    </location>
</feature>
<feature type="transmembrane region" description="Helical" evidence="1">
    <location>
        <begin position="84"/>
        <end position="103"/>
    </location>
</feature>
<proteinExistence type="predicted"/>
<gene>
    <name evidence="4" type="ORF">GWR21_05575</name>
</gene>
<dbReference type="PANTHER" id="PTHR30273">
    <property type="entry name" value="PERIPLASMIC SIGNAL SENSOR AND SIGMA FACTOR ACTIVATOR FECR-RELATED"/>
    <property type="match status" value="1"/>
</dbReference>
<reference evidence="4 5" key="1">
    <citation type="submission" date="2020-01" db="EMBL/GenBank/DDBJ databases">
        <title>Complete genome sequence of Chitinophaga sp. H33E-04 isolated from quinoa roots.</title>
        <authorList>
            <person name="Weon H.-Y."/>
            <person name="Lee S.A."/>
        </authorList>
    </citation>
    <scope>NUCLEOTIDE SEQUENCE [LARGE SCALE GENOMIC DNA]</scope>
    <source>
        <strain evidence="4 5">H33E-04</strain>
    </source>
</reference>
<evidence type="ECO:0000256" key="1">
    <source>
        <dbReference type="SAM" id="Phobius"/>
    </source>
</evidence>
<evidence type="ECO:0000313" key="4">
    <source>
        <dbReference type="EMBL" id="QHS59082.1"/>
    </source>
</evidence>
<dbReference type="Pfam" id="PF16344">
    <property type="entry name" value="FecR_C"/>
    <property type="match status" value="1"/>
</dbReference>
<dbReference type="AlphaFoldDB" id="A0A6B9Z9V1"/>
<dbReference type="InterPro" id="IPR006860">
    <property type="entry name" value="FecR"/>
</dbReference>
<accession>A0A6B9Z9V1</accession>
<dbReference type="EMBL" id="CP048113">
    <property type="protein sequence ID" value="QHS59082.1"/>
    <property type="molecule type" value="Genomic_DNA"/>
</dbReference>
<name>A0A6B9Z9V1_9BACT</name>
<dbReference type="Gene3D" id="3.55.50.30">
    <property type="match status" value="1"/>
</dbReference>
<dbReference type="KEGG" id="chih:GWR21_05575"/>
<dbReference type="InterPro" id="IPR032508">
    <property type="entry name" value="FecR_C"/>
</dbReference>
<dbReference type="Gene3D" id="2.60.120.1440">
    <property type="match status" value="1"/>
</dbReference>
<keyword evidence="5" id="KW-1185">Reference proteome</keyword>
<evidence type="ECO:0000259" key="2">
    <source>
        <dbReference type="Pfam" id="PF04773"/>
    </source>
</evidence>
<protein>
    <submittedName>
        <fullName evidence="4">DUF4974 domain-containing protein</fullName>
    </submittedName>
</protein>
<dbReference type="Pfam" id="PF04773">
    <property type="entry name" value="FecR"/>
    <property type="match status" value="1"/>
</dbReference>
<keyword evidence="1" id="KW-0472">Membrane</keyword>
<dbReference type="PANTHER" id="PTHR30273:SF2">
    <property type="entry name" value="PROTEIN FECR"/>
    <property type="match status" value="1"/>
</dbReference>
<dbReference type="PIRSF" id="PIRSF018266">
    <property type="entry name" value="FecR"/>
    <property type="match status" value="1"/>
</dbReference>
<feature type="domain" description="FecR protein" evidence="2">
    <location>
        <begin position="117"/>
        <end position="212"/>
    </location>
</feature>